<sequence>MTSLQIEGLKVDRSGIAVIRGVDLVAQSGEISVLLGSNGAGKTTLLESLSGIIPSRAGSISLNGVELARLRPGTRAKAGISHVEQGRTVFSDMTTEENLKVALHEEADLSDAYDLFPELLQRRNVKTGMLSGGEQQMVVIARSIVNRPRVIMIDEMSSGLAPVIVNRLMRAVRKLADSGMAVILVEQFASLALSIGDRAYVLRRGEIVYDGGCKTLADDPALMHRLYLGEGEKAAAL</sequence>
<evidence type="ECO:0000313" key="8">
    <source>
        <dbReference type="Proteomes" id="UP001174932"/>
    </source>
</evidence>
<dbReference type="PANTHER" id="PTHR43820:SF4">
    <property type="entry name" value="HIGH-AFFINITY BRANCHED-CHAIN AMINO ACID TRANSPORT ATP-BINDING PROTEIN LIVF"/>
    <property type="match status" value="1"/>
</dbReference>
<protein>
    <submittedName>
        <fullName evidence="7">ABC transporter ATP-binding protein</fullName>
    </submittedName>
</protein>
<evidence type="ECO:0000313" key="7">
    <source>
        <dbReference type="EMBL" id="MDO6965932.1"/>
    </source>
</evidence>
<name>A0ABT8YRJ1_9HYPH</name>
<dbReference type="EMBL" id="JAUOZU010000014">
    <property type="protein sequence ID" value="MDO6965932.1"/>
    <property type="molecule type" value="Genomic_DNA"/>
</dbReference>
<dbReference type="InterPro" id="IPR027417">
    <property type="entry name" value="P-loop_NTPase"/>
</dbReference>
<dbReference type="Proteomes" id="UP001174932">
    <property type="component" value="Unassembled WGS sequence"/>
</dbReference>
<evidence type="ECO:0000256" key="1">
    <source>
        <dbReference type="ARBA" id="ARBA00005417"/>
    </source>
</evidence>
<dbReference type="PROSITE" id="PS50893">
    <property type="entry name" value="ABC_TRANSPORTER_2"/>
    <property type="match status" value="1"/>
</dbReference>
<dbReference type="SUPFAM" id="SSF52540">
    <property type="entry name" value="P-loop containing nucleoside triphosphate hydrolases"/>
    <property type="match status" value="1"/>
</dbReference>
<dbReference type="Gene3D" id="3.40.50.300">
    <property type="entry name" value="P-loop containing nucleotide triphosphate hydrolases"/>
    <property type="match status" value="1"/>
</dbReference>
<keyword evidence="3" id="KW-0547">Nucleotide-binding</keyword>
<dbReference type="RefSeq" id="WP_304377862.1">
    <property type="nucleotide sequence ID" value="NZ_JAUOZU010000014.1"/>
</dbReference>
<feature type="domain" description="ABC transporter" evidence="6">
    <location>
        <begin position="4"/>
        <end position="229"/>
    </location>
</feature>
<dbReference type="InterPro" id="IPR003439">
    <property type="entry name" value="ABC_transporter-like_ATP-bd"/>
</dbReference>
<evidence type="ECO:0000256" key="2">
    <source>
        <dbReference type="ARBA" id="ARBA00022448"/>
    </source>
</evidence>
<dbReference type="PANTHER" id="PTHR43820">
    <property type="entry name" value="HIGH-AFFINITY BRANCHED-CHAIN AMINO ACID TRANSPORT ATP-BINDING PROTEIN LIVF"/>
    <property type="match status" value="1"/>
</dbReference>
<dbReference type="SMART" id="SM00382">
    <property type="entry name" value="AAA"/>
    <property type="match status" value="1"/>
</dbReference>
<dbReference type="InterPro" id="IPR017871">
    <property type="entry name" value="ABC_transporter-like_CS"/>
</dbReference>
<evidence type="ECO:0000256" key="4">
    <source>
        <dbReference type="ARBA" id="ARBA00022840"/>
    </source>
</evidence>
<keyword evidence="2" id="KW-0813">Transport</keyword>
<evidence type="ECO:0000256" key="5">
    <source>
        <dbReference type="ARBA" id="ARBA00022970"/>
    </source>
</evidence>
<keyword evidence="5" id="KW-0029">Amino-acid transport</keyword>
<dbReference type="Pfam" id="PF00005">
    <property type="entry name" value="ABC_tran"/>
    <property type="match status" value="1"/>
</dbReference>
<reference evidence="7" key="1">
    <citation type="journal article" date="2015" name="Int. J. Syst. Evol. Microbiol.">
        <title>Rhizobium alvei sp. nov., isolated from a freshwater river.</title>
        <authorList>
            <person name="Sheu S.Y."/>
            <person name="Huang H.W."/>
            <person name="Young C.C."/>
            <person name="Chen W.M."/>
        </authorList>
    </citation>
    <scope>NUCLEOTIDE SEQUENCE</scope>
    <source>
        <strain evidence="7">TNR-22</strain>
    </source>
</reference>
<dbReference type="PROSITE" id="PS00211">
    <property type="entry name" value="ABC_TRANSPORTER_1"/>
    <property type="match status" value="1"/>
</dbReference>
<dbReference type="CDD" id="cd03224">
    <property type="entry name" value="ABC_TM1139_LivF_branched"/>
    <property type="match status" value="1"/>
</dbReference>
<evidence type="ECO:0000259" key="6">
    <source>
        <dbReference type="PROSITE" id="PS50893"/>
    </source>
</evidence>
<evidence type="ECO:0000256" key="3">
    <source>
        <dbReference type="ARBA" id="ARBA00022741"/>
    </source>
</evidence>
<dbReference type="InterPro" id="IPR052156">
    <property type="entry name" value="BCAA_Transport_ATP-bd_LivF"/>
</dbReference>
<gene>
    <name evidence="7" type="ORF">Q4481_18385</name>
</gene>
<accession>A0ABT8YRJ1</accession>
<keyword evidence="4 7" id="KW-0067">ATP-binding</keyword>
<dbReference type="InterPro" id="IPR003593">
    <property type="entry name" value="AAA+_ATPase"/>
</dbReference>
<dbReference type="GO" id="GO:0005524">
    <property type="term" value="F:ATP binding"/>
    <property type="evidence" value="ECO:0007669"/>
    <property type="project" value="UniProtKB-KW"/>
</dbReference>
<comment type="caution">
    <text evidence="7">The sequence shown here is derived from an EMBL/GenBank/DDBJ whole genome shotgun (WGS) entry which is preliminary data.</text>
</comment>
<reference evidence="7" key="2">
    <citation type="submission" date="2023-07" db="EMBL/GenBank/DDBJ databases">
        <authorList>
            <person name="Shen H."/>
        </authorList>
    </citation>
    <scope>NUCLEOTIDE SEQUENCE</scope>
    <source>
        <strain evidence="7">TNR-22</strain>
    </source>
</reference>
<proteinExistence type="inferred from homology"/>
<organism evidence="7 8">
    <name type="scientific">Rhizobium alvei</name>
    <dbReference type="NCBI Taxonomy" id="1132659"/>
    <lineage>
        <taxon>Bacteria</taxon>
        <taxon>Pseudomonadati</taxon>
        <taxon>Pseudomonadota</taxon>
        <taxon>Alphaproteobacteria</taxon>
        <taxon>Hyphomicrobiales</taxon>
        <taxon>Rhizobiaceae</taxon>
        <taxon>Rhizobium/Agrobacterium group</taxon>
        <taxon>Rhizobium</taxon>
    </lineage>
</organism>
<keyword evidence="8" id="KW-1185">Reference proteome</keyword>
<comment type="similarity">
    <text evidence="1">Belongs to the ABC transporter superfamily.</text>
</comment>